<dbReference type="EMBL" id="JAUZQC010000003">
    <property type="protein sequence ID" value="KAK5873656.1"/>
    <property type="molecule type" value="Genomic_DNA"/>
</dbReference>
<protein>
    <submittedName>
        <fullName evidence="1">Uncharacterized protein</fullName>
    </submittedName>
</protein>
<evidence type="ECO:0000313" key="1">
    <source>
        <dbReference type="EMBL" id="KAK5873656.1"/>
    </source>
</evidence>
<evidence type="ECO:0000313" key="2">
    <source>
        <dbReference type="Proteomes" id="UP001346869"/>
    </source>
</evidence>
<name>A0AAN8ASL4_ELEMC</name>
<proteinExistence type="predicted"/>
<dbReference type="Proteomes" id="UP001346869">
    <property type="component" value="Unassembled WGS sequence"/>
</dbReference>
<organism evidence="1 2">
    <name type="scientific">Eleginops maclovinus</name>
    <name type="common">Patagonian blennie</name>
    <name type="synonym">Eleginus maclovinus</name>
    <dbReference type="NCBI Taxonomy" id="56733"/>
    <lineage>
        <taxon>Eukaryota</taxon>
        <taxon>Metazoa</taxon>
        <taxon>Chordata</taxon>
        <taxon>Craniata</taxon>
        <taxon>Vertebrata</taxon>
        <taxon>Euteleostomi</taxon>
        <taxon>Actinopterygii</taxon>
        <taxon>Neopterygii</taxon>
        <taxon>Teleostei</taxon>
        <taxon>Neoteleostei</taxon>
        <taxon>Acanthomorphata</taxon>
        <taxon>Eupercaria</taxon>
        <taxon>Perciformes</taxon>
        <taxon>Notothenioidei</taxon>
        <taxon>Eleginopidae</taxon>
        <taxon>Eleginops</taxon>
    </lineage>
</organism>
<keyword evidence="2" id="KW-1185">Reference proteome</keyword>
<accession>A0AAN8ASL4</accession>
<sequence>MPSPCLQLSQLKIMSSIYQGPAIPSCPVPGESLTWQCHPAEPTMPGGPGLFVCLAQRMTPCHGDGKVTAAPDLTSHPSFCLMPGHWGCDDWITHMNSVR</sequence>
<gene>
    <name evidence="1" type="ORF">PBY51_018680</name>
</gene>
<dbReference type="AlphaFoldDB" id="A0AAN8ASL4"/>
<reference evidence="1 2" key="1">
    <citation type="journal article" date="2023" name="Genes (Basel)">
        <title>Chromosome-Level Genome Assembly and Circadian Gene Repertoire of the Patagonia Blennie Eleginops maclovinus-The Closest Ancestral Proxy of Antarctic Cryonotothenioids.</title>
        <authorList>
            <person name="Cheng C.C."/>
            <person name="Rivera-Colon A.G."/>
            <person name="Minhas B.F."/>
            <person name="Wilson L."/>
            <person name="Rayamajhi N."/>
            <person name="Vargas-Chacoff L."/>
            <person name="Catchen J.M."/>
        </authorList>
    </citation>
    <scope>NUCLEOTIDE SEQUENCE [LARGE SCALE GENOMIC DNA]</scope>
    <source>
        <strain evidence="1">JMC-PN-2008</strain>
    </source>
</reference>
<reference evidence="1 2" key="2">
    <citation type="journal article" date="2023" name="Mol. Biol. Evol.">
        <title>Genomics of Secondarily Temperate Adaptation in the Only Non-Antarctic Icefish.</title>
        <authorList>
            <person name="Rivera-Colon A.G."/>
            <person name="Rayamajhi N."/>
            <person name="Minhas B.F."/>
            <person name="Madrigal G."/>
            <person name="Bilyk K.T."/>
            <person name="Yoon V."/>
            <person name="Hune M."/>
            <person name="Gregory S."/>
            <person name="Cheng C.H.C."/>
            <person name="Catchen J.M."/>
        </authorList>
    </citation>
    <scope>NUCLEOTIDE SEQUENCE [LARGE SCALE GENOMIC DNA]</scope>
    <source>
        <strain evidence="1">JMC-PN-2008</strain>
    </source>
</reference>
<comment type="caution">
    <text evidence="1">The sequence shown here is derived from an EMBL/GenBank/DDBJ whole genome shotgun (WGS) entry which is preliminary data.</text>
</comment>